<dbReference type="EMBL" id="BAABLW010000007">
    <property type="protein sequence ID" value="GAA4927227.1"/>
    <property type="molecule type" value="Genomic_DNA"/>
</dbReference>
<proteinExistence type="predicted"/>
<accession>A0ABP9G3A3</accession>
<feature type="region of interest" description="Disordered" evidence="1">
    <location>
        <begin position="39"/>
        <end position="68"/>
    </location>
</feature>
<dbReference type="Pfam" id="PF11268">
    <property type="entry name" value="DUF3071"/>
    <property type="match status" value="1"/>
</dbReference>
<gene>
    <name evidence="3" type="primary">sepH</name>
    <name evidence="3" type="ORF">GCM10025790_26620</name>
</gene>
<feature type="domain" description="DUF3071" evidence="2">
    <location>
        <begin position="1"/>
        <end position="185"/>
    </location>
</feature>
<keyword evidence="4" id="KW-1185">Reference proteome</keyword>
<dbReference type="InterPro" id="IPR021421">
    <property type="entry name" value="DUF3071"/>
</dbReference>
<comment type="caution">
    <text evidence="3">The sequence shown here is derived from an EMBL/GenBank/DDBJ whole genome shotgun (WGS) entry which is preliminary data.</text>
</comment>
<name>A0ABP9G3A3_9MICC</name>
<evidence type="ECO:0000256" key="1">
    <source>
        <dbReference type="SAM" id="MobiDB-lite"/>
    </source>
</evidence>
<dbReference type="RefSeq" id="WP_345478484.1">
    <property type="nucleotide sequence ID" value="NZ_BAABLW010000007.1"/>
</dbReference>
<feature type="region of interest" description="Disordered" evidence="1">
    <location>
        <begin position="221"/>
        <end position="511"/>
    </location>
</feature>
<feature type="compositionally biased region" description="Basic and acidic residues" evidence="1">
    <location>
        <begin position="318"/>
        <end position="331"/>
    </location>
</feature>
<dbReference type="NCBIfam" id="NF040712">
    <property type="entry name" value="SepH"/>
    <property type="match status" value="1"/>
</dbReference>
<feature type="compositionally biased region" description="Basic residues" evidence="1">
    <location>
        <begin position="487"/>
        <end position="497"/>
    </location>
</feature>
<evidence type="ECO:0000259" key="2">
    <source>
        <dbReference type="Pfam" id="PF11268"/>
    </source>
</evidence>
<feature type="compositionally biased region" description="Low complexity" evidence="1">
    <location>
        <begin position="43"/>
        <end position="63"/>
    </location>
</feature>
<feature type="compositionally biased region" description="Acidic residues" evidence="1">
    <location>
        <begin position="444"/>
        <end position="453"/>
    </location>
</feature>
<reference evidence="4" key="1">
    <citation type="journal article" date="2019" name="Int. J. Syst. Evol. Microbiol.">
        <title>The Global Catalogue of Microorganisms (GCM) 10K type strain sequencing project: providing services to taxonomists for standard genome sequencing and annotation.</title>
        <authorList>
            <consortium name="The Broad Institute Genomics Platform"/>
            <consortium name="The Broad Institute Genome Sequencing Center for Infectious Disease"/>
            <person name="Wu L."/>
            <person name="Ma J."/>
        </authorList>
    </citation>
    <scope>NUCLEOTIDE SEQUENCE [LARGE SCALE GENOMIC DNA]</scope>
    <source>
        <strain evidence="4">JCM 19129</strain>
    </source>
</reference>
<feature type="compositionally biased region" description="Basic and acidic residues" evidence="1">
    <location>
        <begin position="357"/>
        <end position="406"/>
    </location>
</feature>
<sequence>MQDLRIVGLDEENDPPRLMLSDEAGADYALPVDDALRAAVGRTPGASPSGTAASESATGAAAPKPSLSPREIQARLRAGATIEQVVEASGQSRDHVLRYAGPVADERAYIATRARQTVIASASTTEHHRVAFGDSPATLEAMVRVRLRAMDVPLSSLSWDAWRREDGRWAITCSFDISSSSTHAEGIGLKPPAEWAFDTHTRSLRAENKWAESLSQLDTSEVLGSGQRSGRRLAAVDEPFDVDRGPASVTSSSPRRAGHASTRGRGAGPDRVADPSVSPFRPSNEADDDAGQGTDTEDLLDILRARRGQRLGTDESGDDKLATLLTRDEQPRSSPHSIPDQDAPHRPSRPVRSGADSPRHRAAENPGEKDRGEGESGDKDRTGHGRPESHGEPAAETHRPARRRGEDDDLQHTGPIPGLEEQLDHAEEPGYETGTDAWGFSYEDTGDDVDEPAPSESGRHAPEPEDSPHRPAEPSRKDQESSDTEKRRRSSKSKRPSMPRWDDILFGSKNE</sequence>
<evidence type="ECO:0000313" key="3">
    <source>
        <dbReference type="EMBL" id="GAA4927227.1"/>
    </source>
</evidence>
<evidence type="ECO:0000313" key="4">
    <source>
        <dbReference type="Proteomes" id="UP001500368"/>
    </source>
</evidence>
<organism evidence="3 4">
    <name type="scientific">Nesterenkonia rhizosphaerae</name>
    <dbReference type="NCBI Taxonomy" id="1348272"/>
    <lineage>
        <taxon>Bacteria</taxon>
        <taxon>Bacillati</taxon>
        <taxon>Actinomycetota</taxon>
        <taxon>Actinomycetes</taxon>
        <taxon>Micrococcales</taxon>
        <taxon>Micrococcaceae</taxon>
        <taxon>Nesterenkonia</taxon>
    </lineage>
</organism>
<protein>
    <submittedName>
        <fullName evidence="3">Septation protein SepH</fullName>
    </submittedName>
</protein>
<feature type="compositionally biased region" description="Basic and acidic residues" evidence="1">
    <location>
        <begin position="457"/>
        <end position="486"/>
    </location>
</feature>
<dbReference type="InterPro" id="IPR047682">
    <property type="entry name" value="SepH-like"/>
</dbReference>
<dbReference type="Proteomes" id="UP001500368">
    <property type="component" value="Unassembled WGS sequence"/>
</dbReference>
<feature type="compositionally biased region" description="Acidic residues" evidence="1">
    <location>
        <begin position="285"/>
        <end position="300"/>
    </location>
</feature>